<dbReference type="PANTHER" id="PTHR30298:SF0">
    <property type="entry name" value="PROTEIN YBFL-RELATED"/>
    <property type="match status" value="1"/>
</dbReference>
<evidence type="ECO:0000313" key="4">
    <source>
        <dbReference type="Proteomes" id="UP000251942"/>
    </source>
</evidence>
<organism evidence="3 4">
    <name type="scientific">Legionella feeleii</name>
    <dbReference type="NCBI Taxonomy" id="453"/>
    <lineage>
        <taxon>Bacteria</taxon>
        <taxon>Pseudomonadati</taxon>
        <taxon>Pseudomonadota</taxon>
        <taxon>Gammaproteobacteria</taxon>
        <taxon>Legionellales</taxon>
        <taxon>Legionellaceae</taxon>
        <taxon>Legionella</taxon>
    </lineage>
</organism>
<protein>
    <submittedName>
        <fullName evidence="3">Transposase IS4 family protein</fullName>
    </submittedName>
</protein>
<dbReference type="PANTHER" id="PTHR30298">
    <property type="entry name" value="H REPEAT-ASSOCIATED PREDICTED TRANSPOSASE"/>
    <property type="match status" value="1"/>
</dbReference>
<evidence type="ECO:0000313" key="3">
    <source>
        <dbReference type="EMBL" id="SPX61864.1"/>
    </source>
</evidence>
<feature type="transmembrane region" description="Helical" evidence="1">
    <location>
        <begin position="20"/>
        <end position="38"/>
    </location>
</feature>
<keyword evidence="1" id="KW-0812">Transmembrane</keyword>
<gene>
    <name evidence="3" type="ORF">NCTC12022_02618</name>
</gene>
<dbReference type="Pfam" id="PF13808">
    <property type="entry name" value="DDE_Tnp_1_assoc"/>
    <property type="match status" value="1"/>
</dbReference>
<keyword evidence="1" id="KW-0472">Membrane</keyword>
<dbReference type="InterPro" id="IPR051698">
    <property type="entry name" value="Transposase_11-like"/>
</dbReference>
<dbReference type="Proteomes" id="UP000251942">
    <property type="component" value="Unassembled WGS sequence"/>
</dbReference>
<sequence>MSEVLAFLSRVEDVREQDKIIYPLSSLLFMSICAIFVVQKVGMIWLYSLNHEKDWLSNYIDMSPGIPCYSTFRRVFSVIDPSSWSALIEGTLGIVIKEKAPEEQIPIDGKTLRGTRCSSKGIRAIQMVSAWSVSNKISLADIRTDSKSNEIKRFPCFLIYLQ</sequence>
<keyword evidence="1" id="KW-1133">Transmembrane helix</keyword>
<accession>A0A2X1SZR9</accession>
<dbReference type="EMBL" id="UASS01000024">
    <property type="protein sequence ID" value="SPX61864.1"/>
    <property type="molecule type" value="Genomic_DNA"/>
</dbReference>
<proteinExistence type="predicted"/>
<dbReference type="AlphaFoldDB" id="A0A2X1SZR9"/>
<dbReference type="InterPro" id="IPR047647">
    <property type="entry name" value="ISAs1_transpos"/>
</dbReference>
<dbReference type="NCBIfam" id="NF033564">
    <property type="entry name" value="transpos_ISAs1"/>
    <property type="match status" value="1"/>
</dbReference>
<feature type="domain" description="H repeat-associated protein N-terminal" evidence="2">
    <location>
        <begin position="6"/>
        <end position="84"/>
    </location>
</feature>
<evidence type="ECO:0000256" key="1">
    <source>
        <dbReference type="SAM" id="Phobius"/>
    </source>
</evidence>
<name>A0A2X1SZR9_9GAMM</name>
<dbReference type="InterPro" id="IPR032806">
    <property type="entry name" value="YbfD_N"/>
</dbReference>
<reference evidence="3 4" key="1">
    <citation type="submission" date="2018-06" db="EMBL/GenBank/DDBJ databases">
        <authorList>
            <consortium name="Pathogen Informatics"/>
            <person name="Doyle S."/>
        </authorList>
    </citation>
    <scope>NUCLEOTIDE SEQUENCE [LARGE SCALE GENOMIC DNA]</scope>
    <source>
        <strain evidence="3 4">NCTC12022</strain>
    </source>
</reference>
<evidence type="ECO:0000259" key="2">
    <source>
        <dbReference type="Pfam" id="PF13808"/>
    </source>
</evidence>